<gene>
    <name evidence="4" type="ORF">JKP88DRAFT_346643</name>
</gene>
<feature type="compositionally biased region" description="Basic and acidic residues" evidence="3">
    <location>
        <begin position="329"/>
        <end position="339"/>
    </location>
</feature>
<feature type="region of interest" description="Disordered" evidence="3">
    <location>
        <begin position="310"/>
        <end position="339"/>
    </location>
</feature>
<sequence>MDRGLDAAMDELDARTAQLSLTSGAGDGGAVRGREAAGGRGSGAASKDTNTFGGGGAVAAGGGDVQAESDDRVGSIDADEESSSELSASDEDSTWISWFVSLRGNEFFCEVDEEYIQDDFNLTGLSTLVPYYDYALDMILDVEVPTEHTLVPYYDYALDMILDVEVPTEQSLTEEQQEVVESAAEMLYGLIHARFILTTRGMQGMLSKYQTGAFGRCPRIYCQGQNVLPVGLSDVPRSCTVAVYCPRCQDIFHPKSTRQANVDGAYFGTTFPHLFLLTHPDVIPARPSQSYVPRVYGFRINAASAYYRNNRRERASEDSQSGSARTRRERRDGNRGTPS</sequence>
<dbReference type="FunFam" id="2.20.25.20:FF:000002">
    <property type="entry name" value="Casein kinase II subunit beta"/>
    <property type="match status" value="1"/>
</dbReference>
<dbReference type="Pfam" id="PF01214">
    <property type="entry name" value="CK_II_beta"/>
    <property type="match status" value="1"/>
</dbReference>
<dbReference type="Proteomes" id="UP000664859">
    <property type="component" value="Unassembled WGS sequence"/>
</dbReference>
<dbReference type="InterPro" id="IPR000704">
    <property type="entry name" value="Casein_kinase_II_reg-sub"/>
</dbReference>
<dbReference type="EMBL" id="JAFCMP010000334">
    <property type="protein sequence ID" value="KAG5181224.1"/>
    <property type="molecule type" value="Genomic_DNA"/>
</dbReference>
<dbReference type="GO" id="GO:0005737">
    <property type="term" value="C:cytoplasm"/>
    <property type="evidence" value="ECO:0007669"/>
    <property type="project" value="TreeGrafter"/>
</dbReference>
<dbReference type="GO" id="GO:0005956">
    <property type="term" value="C:protein kinase CK2 complex"/>
    <property type="evidence" value="ECO:0007669"/>
    <property type="project" value="UniProtKB-UniRule"/>
</dbReference>
<feature type="compositionally biased region" description="Gly residues" evidence="3">
    <location>
        <begin position="52"/>
        <end position="64"/>
    </location>
</feature>
<accession>A0A836CD25</accession>
<dbReference type="GO" id="GO:0019887">
    <property type="term" value="F:protein kinase regulator activity"/>
    <property type="evidence" value="ECO:0007669"/>
    <property type="project" value="InterPro"/>
</dbReference>
<dbReference type="AlphaFoldDB" id="A0A836CD25"/>
<dbReference type="SUPFAM" id="SSF57798">
    <property type="entry name" value="Casein kinase II beta subunit"/>
    <property type="match status" value="2"/>
</dbReference>
<protein>
    <recommendedName>
        <fullName evidence="2">Casein kinase II subunit beta</fullName>
        <shortName evidence="2">CK II beta</shortName>
    </recommendedName>
</protein>
<dbReference type="Gene3D" id="1.10.1820.10">
    <property type="entry name" value="protein kinase ck2 holoenzyme, chain C, domain 1"/>
    <property type="match status" value="2"/>
</dbReference>
<evidence type="ECO:0000313" key="4">
    <source>
        <dbReference type="EMBL" id="KAG5181224.1"/>
    </source>
</evidence>
<dbReference type="InterPro" id="IPR016149">
    <property type="entry name" value="Casein_kin_II_reg-sub_N"/>
</dbReference>
<reference evidence="4" key="1">
    <citation type="submission" date="2021-02" db="EMBL/GenBank/DDBJ databases">
        <title>First Annotated Genome of the Yellow-green Alga Tribonema minus.</title>
        <authorList>
            <person name="Mahan K.M."/>
        </authorList>
    </citation>
    <scope>NUCLEOTIDE SEQUENCE</scope>
    <source>
        <strain evidence="4">UTEX B ZZ1240</strain>
    </source>
</reference>
<keyword evidence="5" id="KW-1185">Reference proteome</keyword>
<organism evidence="4 5">
    <name type="scientific">Tribonema minus</name>
    <dbReference type="NCBI Taxonomy" id="303371"/>
    <lineage>
        <taxon>Eukaryota</taxon>
        <taxon>Sar</taxon>
        <taxon>Stramenopiles</taxon>
        <taxon>Ochrophyta</taxon>
        <taxon>PX clade</taxon>
        <taxon>Xanthophyceae</taxon>
        <taxon>Tribonematales</taxon>
        <taxon>Tribonemataceae</taxon>
        <taxon>Tribonema</taxon>
    </lineage>
</organism>
<dbReference type="InterPro" id="IPR035991">
    <property type="entry name" value="Casein_kinase_II_beta-like"/>
</dbReference>
<evidence type="ECO:0000313" key="5">
    <source>
        <dbReference type="Proteomes" id="UP000664859"/>
    </source>
</evidence>
<dbReference type="PRINTS" id="PR00472">
    <property type="entry name" value="CASNKINASEII"/>
</dbReference>
<name>A0A836CD25_9STRA</name>
<comment type="caution">
    <text evidence="4">The sequence shown here is derived from an EMBL/GenBank/DDBJ whole genome shotgun (WGS) entry which is preliminary data.</text>
</comment>
<dbReference type="OrthoDB" id="3971593at2759"/>
<dbReference type="PANTHER" id="PTHR11740">
    <property type="entry name" value="CASEIN KINASE II SUBUNIT BETA"/>
    <property type="match status" value="1"/>
</dbReference>
<evidence type="ECO:0000256" key="2">
    <source>
        <dbReference type="RuleBase" id="RU361268"/>
    </source>
</evidence>
<dbReference type="Gene3D" id="2.20.25.20">
    <property type="match status" value="1"/>
</dbReference>
<evidence type="ECO:0000256" key="3">
    <source>
        <dbReference type="SAM" id="MobiDB-lite"/>
    </source>
</evidence>
<comment type="subunit">
    <text evidence="2">Tetramer of two alpha and two beta subunits.</text>
</comment>
<dbReference type="SMART" id="SM01085">
    <property type="entry name" value="CK_II_beta"/>
    <property type="match status" value="1"/>
</dbReference>
<proteinExistence type="inferred from homology"/>
<dbReference type="PANTHER" id="PTHR11740:SF38">
    <property type="entry name" value="CASEIN KINASE II SUBUNIT BETA"/>
    <property type="match status" value="1"/>
</dbReference>
<comment type="similarity">
    <text evidence="1 2">Belongs to the casein kinase 2 subunit beta family.</text>
</comment>
<feature type="compositionally biased region" description="Acidic residues" evidence="3">
    <location>
        <begin position="77"/>
        <end position="89"/>
    </location>
</feature>
<evidence type="ECO:0000256" key="1">
    <source>
        <dbReference type="ARBA" id="ARBA00006941"/>
    </source>
</evidence>
<feature type="region of interest" description="Disordered" evidence="3">
    <location>
        <begin position="19"/>
        <end position="89"/>
    </location>
</feature>